<dbReference type="PANTHER" id="PTHR11599">
    <property type="entry name" value="PROTEASOME SUBUNIT ALPHA/BETA"/>
    <property type="match status" value="1"/>
</dbReference>
<dbReference type="InterPro" id="IPR013057">
    <property type="entry name" value="AA_transpt_TM"/>
</dbReference>
<keyword evidence="3 9" id="KW-0647">Proteasome</keyword>
<keyword evidence="4" id="KW-0813">Transport</keyword>
<evidence type="ECO:0000256" key="5">
    <source>
        <dbReference type="ARBA" id="ARBA00022989"/>
    </source>
</evidence>
<evidence type="ECO:0000256" key="4">
    <source>
        <dbReference type="ARBA" id="ARBA00022970"/>
    </source>
</evidence>
<evidence type="ECO:0000256" key="2">
    <source>
        <dbReference type="ARBA" id="ARBA00022692"/>
    </source>
</evidence>
<dbReference type="InterPro" id="IPR001353">
    <property type="entry name" value="Proteasome_sua/b"/>
</dbReference>
<feature type="domain" description="Amino acid transporter transmembrane" evidence="8">
    <location>
        <begin position="1"/>
        <end position="69"/>
    </location>
</feature>
<evidence type="ECO:0000256" key="3">
    <source>
        <dbReference type="ARBA" id="ARBA00022942"/>
    </source>
</evidence>
<dbReference type="SUPFAM" id="SSF56235">
    <property type="entry name" value="N-terminal nucleophile aminohydrolases (Ntn hydrolases)"/>
    <property type="match status" value="1"/>
</dbReference>
<evidence type="ECO:0000256" key="1">
    <source>
        <dbReference type="ARBA" id="ARBA00004370"/>
    </source>
</evidence>
<keyword evidence="4" id="KW-0029">Amino-acid transport</keyword>
<dbReference type="GO" id="GO:0000502">
    <property type="term" value="C:proteasome complex"/>
    <property type="evidence" value="ECO:0007669"/>
    <property type="project" value="UniProtKB-KW"/>
</dbReference>
<accession>A0ABD1P804</accession>
<evidence type="ECO:0000256" key="6">
    <source>
        <dbReference type="ARBA" id="ARBA00023136"/>
    </source>
</evidence>
<evidence type="ECO:0000259" key="8">
    <source>
        <dbReference type="Pfam" id="PF01490"/>
    </source>
</evidence>
<proteinExistence type="predicted"/>
<comment type="caution">
    <text evidence="9">The sequence shown here is derived from an EMBL/GenBank/DDBJ whole genome shotgun (WGS) entry which is preliminary data.</text>
</comment>
<feature type="transmembrane region" description="Helical" evidence="7">
    <location>
        <begin position="6"/>
        <end position="27"/>
    </location>
</feature>
<dbReference type="Pfam" id="PF00227">
    <property type="entry name" value="Proteasome"/>
    <property type="match status" value="1"/>
</dbReference>
<comment type="subcellular location">
    <subcellularLocation>
        <location evidence="1">Membrane</location>
    </subcellularLocation>
</comment>
<dbReference type="InterPro" id="IPR029055">
    <property type="entry name" value="Ntn_hydrolases_N"/>
</dbReference>
<dbReference type="InterPro" id="IPR050115">
    <property type="entry name" value="Proteasome_alpha"/>
</dbReference>
<evidence type="ECO:0000313" key="10">
    <source>
        <dbReference type="Proteomes" id="UP001604336"/>
    </source>
</evidence>
<keyword evidence="5 7" id="KW-1133">Transmembrane helix</keyword>
<feature type="transmembrane region" description="Helical" evidence="7">
    <location>
        <begin position="48"/>
        <end position="70"/>
    </location>
</feature>
<organism evidence="9 10">
    <name type="scientific">Abeliophyllum distichum</name>
    <dbReference type="NCBI Taxonomy" id="126358"/>
    <lineage>
        <taxon>Eukaryota</taxon>
        <taxon>Viridiplantae</taxon>
        <taxon>Streptophyta</taxon>
        <taxon>Embryophyta</taxon>
        <taxon>Tracheophyta</taxon>
        <taxon>Spermatophyta</taxon>
        <taxon>Magnoliopsida</taxon>
        <taxon>eudicotyledons</taxon>
        <taxon>Gunneridae</taxon>
        <taxon>Pentapetalae</taxon>
        <taxon>asterids</taxon>
        <taxon>lamiids</taxon>
        <taxon>Lamiales</taxon>
        <taxon>Oleaceae</taxon>
        <taxon>Forsythieae</taxon>
        <taxon>Abeliophyllum</taxon>
    </lineage>
</organism>
<evidence type="ECO:0000313" key="9">
    <source>
        <dbReference type="EMBL" id="KAL2460000.1"/>
    </source>
</evidence>
<gene>
    <name evidence="9" type="ORF">Adt_43420</name>
</gene>
<dbReference type="EMBL" id="JBFOLK010000014">
    <property type="protein sequence ID" value="KAL2460000.1"/>
    <property type="molecule type" value="Genomic_DNA"/>
</dbReference>
<protein>
    <submittedName>
        <fullName evidence="9">Proteasome subunit alpha type</fullName>
    </submittedName>
</protein>
<keyword evidence="10" id="KW-1185">Reference proteome</keyword>
<sequence>MLMPFFNDVVGILGALGFWPLTVYFPVEMYIAQNKIGRWTNRWIGLQMLSMACLFVSVSAAVGSVAGVVLDLKTAITVFSPDGHQSQVQHTLDAVRKGNAGIRGTDTVVIAVGKKTSPKLQESRSVRKIINLDDRIAVACAGLKAVAHFIINKPRIECQSHKLTGHFQLGSPCYWEKQNSIREFQEKNYKETSGQGTVKLATSVLLEETLIWMSNSTV</sequence>
<dbReference type="GO" id="GO:0016020">
    <property type="term" value="C:membrane"/>
    <property type="evidence" value="ECO:0007669"/>
    <property type="project" value="UniProtKB-SubCell"/>
</dbReference>
<name>A0ABD1P804_9LAMI</name>
<evidence type="ECO:0000256" key="7">
    <source>
        <dbReference type="SAM" id="Phobius"/>
    </source>
</evidence>
<dbReference type="Proteomes" id="UP001604336">
    <property type="component" value="Unassembled WGS sequence"/>
</dbReference>
<reference evidence="10" key="1">
    <citation type="submission" date="2024-07" db="EMBL/GenBank/DDBJ databases">
        <title>Two chromosome-level genome assemblies of Korean endemic species Abeliophyllum distichum and Forsythia ovata (Oleaceae).</title>
        <authorList>
            <person name="Jang H."/>
        </authorList>
    </citation>
    <scope>NUCLEOTIDE SEQUENCE [LARGE SCALE GENOMIC DNA]</scope>
</reference>
<dbReference type="AlphaFoldDB" id="A0ABD1P804"/>
<keyword evidence="2 7" id="KW-0812">Transmembrane</keyword>
<dbReference type="Pfam" id="PF01490">
    <property type="entry name" value="Aa_trans"/>
    <property type="match status" value="1"/>
</dbReference>
<dbReference type="GO" id="GO:0006865">
    <property type="term" value="P:amino acid transport"/>
    <property type="evidence" value="ECO:0007669"/>
    <property type="project" value="UniProtKB-KW"/>
</dbReference>
<keyword evidence="6 7" id="KW-0472">Membrane</keyword>
<dbReference type="Gene3D" id="3.60.20.10">
    <property type="entry name" value="Glutamine Phosphoribosylpyrophosphate, subunit 1, domain 1"/>
    <property type="match status" value="1"/>
</dbReference>